<dbReference type="Proteomes" id="UP000298030">
    <property type="component" value="Unassembled WGS sequence"/>
</dbReference>
<name>A0A4Y7SLB2_COPMI</name>
<protein>
    <submittedName>
        <fullName evidence="1">Uncharacterized protein</fullName>
    </submittedName>
</protein>
<reference evidence="1 2" key="1">
    <citation type="journal article" date="2019" name="Nat. Ecol. Evol.">
        <title>Megaphylogeny resolves global patterns of mushroom evolution.</title>
        <authorList>
            <person name="Varga T."/>
            <person name="Krizsan K."/>
            <person name="Foldi C."/>
            <person name="Dima B."/>
            <person name="Sanchez-Garcia M."/>
            <person name="Sanchez-Ramirez S."/>
            <person name="Szollosi G.J."/>
            <person name="Szarkandi J.G."/>
            <person name="Papp V."/>
            <person name="Albert L."/>
            <person name="Andreopoulos W."/>
            <person name="Angelini C."/>
            <person name="Antonin V."/>
            <person name="Barry K.W."/>
            <person name="Bougher N.L."/>
            <person name="Buchanan P."/>
            <person name="Buyck B."/>
            <person name="Bense V."/>
            <person name="Catcheside P."/>
            <person name="Chovatia M."/>
            <person name="Cooper J."/>
            <person name="Damon W."/>
            <person name="Desjardin D."/>
            <person name="Finy P."/>
            <person name="Geml J."/>
            <person name="Haridas S."/>
            <person name="Hughes K."/>
            <person name="Justo A."/>
            <person name="Karasinski D."/>
            <person name="Kautmanova I."/>
            <person name="Kiss B."/>
            <person name="Kocsube S."/>
            <person name="Kotiranta H."/>
            <person name="LaButti K.M."/>
            <person name="Lechner B.E."/>
            <person name="Liimatainen K."/>
            <person name="Lipzen A."/>
            <person name="Lukacs Z."/>
            <person name="Mihaltcheva S."/>
            <person name="Morgado L.N."/>
            <person name="Niskanen T."/>
            <person name="Noordeloos M.E."/>
            <person name="Ohm R.A."/>
            <person name="Ortiz-Santana B."/>
            <person name="Ovrebo C."/>
            <person name="Racz N."/>
            <person name="Riley R."/>
            <person name="Savchenko A."/>
            <person name="Shiryaev A."/>
            <person name="Soop K."/>
            <person name="Spirin V."/>
            <person name="Szebenyi C."/>
            <person name="Tomsovsky M."/>
            <person name="Tulloss R.E."/>
            <person name="Uehling J."/>
            <person name="Grigoriev I.V."/>
            <person name="Vagvolgyi C."/>
            <person name="Papp T."/>
            <person name="Martin F.M."/>
            <person name="Miettinen O."/>
            <person name="Hibbett D.S."/>
            <person name="Nagy L.G."/>
        </authorList>
    </citation>
    <scope>NUCLEOTIDE SEQUENCE [LARGE SCALE GENOMIC DNA]</scope>
    <source>
        <strain evidence="1 2">FP101781</strain>
    </source>
</reference>
<gene>
    <name evidence="1" type="ORF">FA13DRAFT_1715946</name>
</gene>
<keyword evidence="2" id="KW-1185">Reference proteome</keyword>
<sequence>MFESPEHSLRIMRRQTFVTDHDFLDAGDGNEPCCQRTIPSSGTRAPWKVVLSRYKNAWATFRRWDNVAELWKRPNGRDIARDGTASYVRLLPGLRSEGGSQDEADAGHSAMAIAWLLARDGESALGNAHIRIFRGHEKGSPQPCGEVLAAKSEQKGMRLLVDAIVIMIERVSWSDLRAIRLAIPEELIIKIQHSQLERLSGYLSRDSERLKRASLRAIDAYHYLQHELTVEDTLLTCYADLQRKVKALNSDALSELNLHFSYPTPLYFPPIIPSQPFYMPDPRTDVMPTE</sequence>
<dbReference type="EMBL" id="QPFP01000088">
    <property type="protein sequence ID" value="TEB22636.1"/>
    <property type="molecule type" value="Genomic_DNA"/>
</dbReference>
<accession>A0A4Y7SLB2</accession>
<organism evidence="1 2">
    <name type="scientific">Coprinellus micaceus</name>
    <name type="common">Glistening ink-cap mushroom</name>
    <name type="synonym">Coprinus micaceus</name>
    <dbReference type="NCBI Taxonomy" id="71717"/>
    <lineage>
        <taxon>Eukaryota</taxon>
        <taxon>Fungi</taxon>
        <taxon>Dikarya</taxon>
        <taxon>Basidiomycota</taxon>
        <taxon>Agaricomycotina</taxon>
        <taxon>Agaricomycetes</taxon>
        <taxon>Agaricomycetidae</taxon>
        <taxon>Agaricales</taxon>
        <taxon>Agaricineae</taxon>
        <taxon>Psathyrellaceae</taxon>
        <taxon>Coprinellus</taxon>
    </lineage>
</organism>
<evidence type="ECO:0000313" key="2">
    <source>
        <dbReference type="Proteomes" id="UP000298030"/>
    </source>
</evidence>
<evidence type="ECO:0000313" key="1">
    <source>
        <dbReference type="EMBL" id="TEB22636.1"/>
    </source>
</evidence>
<comment type="caution">
    <text evidence="1">The sequence shown here is derived from an EMBL/GenBank/DDBJ whole genome shotgun (WGS) entry which is preliminary data.</text>
</comment>
<dbReference type="AlphaFoldDB" id="A0A4Y7SLB2"/>
<proteinExistence type="predicted"/>